<feature type="chain" id="PRO_5039188080" description="Fibronectin type III domain-containing protein" evidence="2">
    <location>
        <begin position="27"/>
        <end position="2017"/>
    </location>
</feature>
<keyword evidence="2" id="KW-0732">Signal</keyword>
<evidence type="ECO:0000313" key="3">
    <source>
        <dbReference type="EMBL" id="AYG03016.1"/>
    </source>
</evidence>
<feature type="compositionally biased region" description="Polar residues" evidence="1">
    <location>
        <begin position="383"/>
        <end position="401"/>
    </location>
</feature>
<proteinExistence type="predicted"/>
<reference evidence="3 4" key="1">
    <citation type="submission" date="2018-09" db="EMBL/GenBank/DDBJ databases">
        <title>Genome sequencing of strain 2DFW10M-5.</title>
        <authorList>
            <person name="Heo J."/>
            <person name="Kim S.-J."/>
            <person name="Kwon S.-W."/>
        </authorList>
    </citation>
    <scope>NUCLEOTIDE SEQUENCE [LARGE SCALE GENOMIC DNA]</scope>
    <source>
        <strain evidence="3 4">2DFW10M-5</strain>
    </source>
</reference>
<evidence type="ECO:0000313" key="4">
    <source>
        <dbReference type="Proteomes" id="UP000275069"/>
    </source>
</evidence>
<dbReference type="Gene3D" id="2.60.40.3440">
    <property type="match status" value="1"/>
</dbReference>
<gene>
    <name evidence="3" type="ORF">D7I44_05405</name>
</gene>
<dbReference type="Pfam" id="PF17963">
    <property type="entry name" value="Big_9"/>
    <property type="match status" value="4"/>
</dbReference>
<keyword evidence="4" id="KW-1185">Reference proteome</keyword>
<feature type="signal peptide" evidence="2">
    <location>
        <begin position="1"/>
        <end position="26"/>
    </location>
</feature>
<organism evidence="3 4">
    <name type="scientific">Gryllotalpicola protaetiae</name>
    <dbReference type="NCBI Taxonomy" id="2419771"/>
    <lineage>
        <taxon>Bacteria</taxon>
        <taxon>Bacillati</taxon>
        <taxon>Actinomycetota</taxon>
        <taxon>Actinomycetes</taxon>
        <taxon>Micrococcales</taxon>
        <taxon>Microbacteriaceae</taxon>
        <taxon>Gryllotalpicola</taxon>
    </lineage>
</organism>
<dbReference type="EMBL" id="CP032624">
    <property type="protein sequence ID" value="AYG03016.1"/>
    <property type="molecule type" value="Genomic_DNA"/>
</dbReference>
<evidence type="ECO:0000256" key="2">
    <source>
        <dbReference type="SAM" id="SignalP"/>
    </source>
</evidence>
<evidence type="ECO:0000256" key="1">
    <source>
        <dbReference type="SAM" id="MobiDB-lite"/>
    </source>
</evidence>
<name>A0A387BPX5_9MICO</name>
<evidence type="ECO:0008006" key="5">
    <source>
        <dbReference type="Google" id="ProtNLM"/>
    </source>
</evidence>
<dbReference type="KEGG" id="gry:D7I44_05405"/>
<dbReference type="Proteomes" id="UP000275069">
    <property type="component" value="Chromosome"/>
</dbReference>
<feature type="region of interest" description="Disordered" evidence="1">
    <location>
        <begin position="1773"/>
        <end position="1797"/>
    </location>
</feature>
<accession>A0A387BPX5</accession>
<dbReference type="SUPFAM" id="SSF75011">
    <property type="entry name" value="3-carboxy-cis,cis-mucoante lactonizing enzyme"/>
    <property type="match status" value="1"/>
</dbReference>
<feature type="region of interest" description="Disordered" evidence="1">
    <location>
        <begin position="383"/>
        <end position="410"/>
    </location>
</feature>
<dbReference type="OrthoDB" id="5241356at2"/>
<sequence>MLRSTWFKVSAAVAATGALVAGGFVASGYDVVQTKVDDSAVWALQTGQGERYARVDTALGQLDTVKNVTSPSDLVQANGRVLLYSQNDTKVAQVDPAQPATYTGASAGFADTPPGTVTVVHTGGYVGYLTNTGAVYGSRVEDGTKKSQPIAAPGSDGKRIYSADTLAIGTDGVLYAYSHTAHTVLRYDIQTGRTLGADAVPGGPDRPGATLTAVGGRWVLLGAGSGSLWVRGRASKLTTGLDGKAVLQQPSVAKGVVLLASQSGLLAFDIKDGGLTKPVTGQAGTPAAPVWQGSKVYAAWVQQGNGPGVLWSGRSQLSGQVTGRVTDLDYGASGGEPNALQQTATPVFRGSGSAEILNDTTSGWVWSVPSGKIVEGSQDWDLNENTQTQPADANSPSNRETNPLPPTAVDDAFGVRAGALVSLPVMLNDYDANGDVLSIVPGSLTGLDPGFGTAAISSDAQTVTVQVIPNAHGTATFQYTLTDGTASGGGLKSAPATVTLTVSPPSANSPPLWCNGYSPCLYQWPDGVSVAPGGSVEVPVLRGWVDPDGDAMFAESAASGPDYTVSVSPDGTVVFQAGQSEQPGTVTVPVTISDIHGATAEKDLRIDVTATPTLQVENFGLMTAKDVPLTVNPASHIRGAKGTPTIASATLATSNSASADSGASVAPADATVSVDSSGSTFDFQASDPGSYPVTMTITDSATKASVTATVRITVVDDDQPLLSTTPVTVFVRPQTDTSVDVFSAVQNPTGHVLLLSSPKPQPAPGASLDVDVVGQSQLRVRGTTGTGAEGLLGTVDYTVGDGTNAPDMTIQGVATVYLLPDQPPSRPVAINDSVTVRAGAQVDIPVLANDVGSNGDIVELDPSSIQDPSHQGLAFAAGGVLRYLAPSTSPGSAPITLRYSAYSAGNPSLTSQATVSVTVLAQGGDRPPQPQTLTGRVAAGASVRIPFDPFGVDPDGDMVALDRIVSQPASGTAQISADGTAIVFTSLADSQGQQSFTYRVRDSAGETGQATVMVGVLNAQTDPAPVTFSDYVQVQAGEGNQVIVQPTSNDVDPTGGALTLVDVTPDAQKGSALYDVLAQNIKSQDATQVVITSTAVPRTLTYTYSVKNAQGDVSAGLIVVDVVIGHVPDYPIAVDTVVDAQNRGRLAQGIDVVHGKVSWGSGDIGGLKLSLYQKVDGVSVSGDTIKVSHVPASGLLIPFALTGADFTGQAATTYGFLRVPALADVILALKTNVKPLKVAEGGTASVDLGDIVSTPPGTALTTQDGDVQTTKARKDASCSIDSSNTLTYDAGDGAPWTDACLAPVRLIGQSEYTMIAVPIQVIPKQPLPQLRPASLTASPGQAAVSFDLTQMTTWLGHSDLSGLRFQVAYHGQLFSVTQNGQSISVHANDTAQPGLEEVVQVTIAGYSGVGTTADITLKVGPAPNTLPAGGSTSLSCSEAQGTSCSASVVGLSDEVNAYSSTPLKVVSVAGAVDGCTGVTFSVASDRSVTAHWSPDAPGGTCTVPFVVQDAQGRRSGSGAGDGKLSFELKGYPAAPASVAQVAYAADSVTLAVSPGNASSSYPALTGFKVYVDGSASVSCDASGACPPVKGLRNGDKHTFLVKAVNAVGESLTGVQTIGWAFSQPVVQGVTATPVYDSNITSPTTGAFDVTIPNSDSTASSYKVEWSGNAQTVNAGSGANVTLRLSAAAGSPTNVTVTPVSEFTQPPGDKVGAVPDSTPVTPAGSPLLNSVGGLSTTDSSITVSPAASGNPNGSAKSGAYLYFAVQPGGNPQCSNAGGSASIDYSQPGSDSDVSSTPTLDGLNQFERYEVFVCYTNQYGVIQQDLGSAVVWDQSHAPVPSGCSYNITSRGGGLPDYEFAGDPSCTSGQRSGGYRLVVTGDQTTFGSAPDLSAKYCDVTHTFCGASVSVARAPGSAPFQLQVTSVTASCTSSTDAPGTIAVVPSGAGVAQAGPTVTVSSYTATAADGTTTDVSDGSPPPAGTVTISNVLYTITWGVSGFASYTPDNPIQTSPLTCDTAN</sequence>
<protein>
    <recommendedName>
        <fullName evidence="5">Fibronectin type III domain-containing protein</fullName>
    </recommendedName>
</protein>